<evidence type="ECO:0000256" key="1">
    <source>
        <dbReference type="ARBA" id="ARBA00008875"/>
    </source>
</evidence>
<organism evidence="6 7">
    <name type="scientific">Sphaerisporangium dianthi</name>
    <dbReference type="NCBI Taxonomy" id="1436120"/>
    <lineage>
        <taxon>Bacteria</taxon>
        <taxon>Bacillati</taxon>
        <taxon>Actinomycetota</taxon>
        <taxon>Actinomycetes</taxon>
        <taxon>Streptosporangiales</taxon>
        <taxon>Streptosporangiaceae</taxon>
        <taxon>Sphaerisporangium</taxon>
    </lineage>
</organism>
<dbReference type="InterPro" id="IPR017853">
    <property type="entry name" value="GH"/>
</dbReference>
<dbReference type="InterPro" id="IPR051923">
    <property type="entry name" value="Glycosyl_Hydrolase_39"/>
</dbReference>
<keyword evidence="3" id="KW-0326">Glycosidase</keyword>
<dbReference type="PANTHER" id="PTHR12631:SF10">
    <property type="entry name" value="BETA-XYLOSIDASE-LIKE PROTEIN-RELATED"/>
    <property type="match status" value="1"/>
</dbReference>
<dbReference type="PRINTS" id="PR00745">
    <property type="entry name" value="GLHYDRLASE39"/>
</dbReference>
<dbReference type="Gene3D" id="3.20.20.80">
    <property type="entry name" value="Glycosidases"/>
    <property type="match status" value="1"/>
</dbReference>
<dbReference type="Proteomes" id="UP001596004">
    <property type="component" value="Unassembled WGS sequence"/>
</dbReference>
<protein>
    <recommendedName>
        <fullName evidence="5">Fibronectin type-III domain-containing protein</fullName>
    </recommendedName>
</protein>
<dbReference type="EMBL" id="JBHSFP010000040">
    <property type="protein sequence ID" value="MFC4536168.1"/>
    <property type="molecule type" value="Genomic_DNA"/>
</dbReference>
<dbReference type="SUPFAM" id="SSF51011">
    <property type="entry name" value="Glycosyl hydrolase domain"/>
    <property type="match status" value="1"/>
</dbReference>
<dbReference type="Gene3D" id="2.60.40.1500">
    <property type="entry name" value="Glycosyl hydrolase domain, family 39"/>
    <property type="match status" value="1"/>
</dbReference>
<evidence type="ECO:0000256" key="4">
    <source>
        <dbReference type="ARBA" id="ARBA00023326"/>
    </source>
</evidence>
<keyword evidence="4" id="KW-0119">Carbohydrate metabolism</keyword>
<dbReference type="InterPro" id="IPR013783">
    <property type="entry name" value="Ig-like_fold"/>
</dbReference>
<dbReference type="PROSITE" id="PS50853">
    <property type="entry name" value="FN3"/>
    <property type="match status" value="1"/>
</dbReference>
<dbReference type="InterPro" id="IPR036116">
    <property type="entry name" value="FN3_sf"/>
</dbReference>
<name>A0ABV9CUU9_9ACTN</name>
<dbReference type="RefSeq" id="WP_380850102.1">
    <property type="nucleotide sequence ID" value="NZ_JBHSFP010000040.1"/>
</dbReference>
<dbReference type="PANTHER" id="PTHR12631">
    <property type="entry name" value="ALPHA-L-IDURONIDASE"/>
    <property type="match status" value="1"/>
</dbReference>
<keyword evidence="7" id="KW-1185">Reference proteome</keyword>
<accession>A0ABV9CUU9</accession>
<keyword evidence="4" id="KW-0624">Polysaccharide degradation</keyword>
<evidence type="ECO:0000259" key="5">
    <source>
        <dbReference type="PROSITE" id="PS50853"/>
    </source>
</evidence>
<dbReference type="InterPro" id="IPR049166">
    <property type="entry name" value="GH39_cat"/>
</dbReference>
<dbReference type="Gene3D" id="2.60.40.10">
    <property type="entry name" value="Immunoglobulins"/>
    <property type="match status" value="1"/>
</dbReference>
<evidence type="ECO:0000256" key="2">
    <source>
        <dbReference type="ARBA" id="ARBA00022801"/>
    </source>
</evidence>
<dbReference type="InterPro" id="IPR003961">
    <property type="entry name" value="FN3_dom"/>
</dbReference>
<dbReference type="SUPFAM" id="SSF51445">
    <property type="entry name" value="(Trans)glycosidases"/>
    <property type="match status" value="1"/>
</dbReference>
<dbReference type="Pfam" id="PF01229">
    <property type="entry name" value="Glyco_hydro_39"/>
    <property type="match status" value="2"/>
</dbReference>
<keyword evidence="2" id="KW-0378">Hydrolase</keyword>
<dbReference type="InterPro" id="IPR000514">
    <property type="entry name" value="Glyco_hydro_39"/>
</dbReference>
<proteinExistence type="inferred from homology"/>
<gene>
    <name evidence="6" type="ORF">ACFO60_35825</name>
</gene>
<sequence>MTDSARTDWRERIYRASGDAGAVAGVAPAAPAAPRGLRASAGAGHVTLEWEPVEGAIGYVVHRGDGPDGPFAETKPAHVDVAGVPATRYVDTAATPGRAAHYVVAALGSTDVLGAFSAPVAAASREAGDVEGDRAAVAVRVDAARVTRPLPRPWREMIGSEHLSHLLSTQETGGRPIGAELTEALRLAHEELGVRAVRAHAILGDDLGVYREVDGAPVHDFSGVDRVYDAVTGLGLRPVVELGFMPRDLAADPARTVFDYRAIISPPKDYDRWGDLVHDLVRHLADRYGLRELVEHWSFEVWNEANLEVFWSGTPQEYFRLYDVTAAAVKSVHPGLRVGGPASAANGWVEELIAHTARSGAALDFVSTHTYGNAPLDWRPVLAGHGKEGTPIWWTEWGPTPTHFHGVGDGPFGAAFVLHGMRSAAGRVEALSHWVASDHFEELGRPPRLFHGGFGLLTVGNLRKPRYLALVLAQRLGDHELAVEVTGDAGGVETWAARHDDGRVGVLVWNGTLDHTKAGGAPLLGRDVTLTLTGLADGPYVLTHHRIDEDHSNIEAVWTAMGGADWPSPAQWPALHAHDTLDQLHPPTSAHPENGAVTVTFDLPMPAVSYIEAHPA</sequence>
<reference evidence="7" key="1">
    <citation type="journal article" date="2019" name="Int. J. Syst. Evol. Microbiol.">
        <title>The Global Catalogue of Microorganisms (GCM) 10K type strain sequencing project: providing services to taxonomists for standard genome sequencing and annotation.</title>
        <authorList>
            <consortium name="The Broad Institute Genomics Platform"/>
            <consortium name="The Broad Institute Genome Sequencing Center for Infectious Disease"/>
            <person name="Wu L."/>
            <person name="Ma J."/>
        </authorList>
    </citation>
    <scope>NUCLEOTIDE SEQUENCE [LARGE SCALE GENOMIC DNA]</scope>
    <source>
        <strain evidence="7">CGMCC 4.7132</strain>
    </source>
</reference>
<comment type="similarity">
    <text evidence="1">Belongs to the glycosyl hydrolase 39 family.</text>
</comment>
<dbReference type="SUPFAM" id="SSF49265">
    <property type="entry name" value="Fibronectin type III"/>
    <property type="match status" value="1"/>
</dbReference>
<evidence type="ECO:0000313" key="6">
    <source>
        <dbReference type="EMBL" id="MFC4536168.1"/>
    </source>
</evidence>
<evidence type="ECO:0000313" key="7">
    <source>
        <dbReference type="Proteomes" id="UP001596004"/>
    </source>
</evidence>
<comment type="caution">
    <text evidence="6">The sequence shown here is derived from an EMBL/GenBank/DDBJ whole genome shotgun (WGS) entry which is preliminary data.</text>
</comment>
<evidence type="ECO:0000256" key="3">
    <source>
        <dbReference type="ARBA" id="ARBA00023295"/>
    </source>
</evidence>
<feature type="domain" description="Fibronectin type-III" evidence="5">
    <location>
        <begin position="30"/>
        <end position="127"/>
    </location>
</feature>